<keyword evidence="4" id="KW-0949">S-adenosyl-L-methionine</keyword>
<dbReference type="InterPro" id="IPR008854">
    <property type="entry name" value="TPMT"/>
</dbReference>
<accession>A0A9X1HLQ9</accession>
<keyword evidence="3" id="KW-0808">Transferase</keyword>
<dbReference type="CDD" id="cd02440">
    <property type="entry name" value="AdoMet_MTases"/>
    <property type="match status" value="1"/>
</dbReference>
<reference evidence="5" key="1">
    <citation type="submission" date="2021-09" db="EMBL/GenBank/DDBJ databases">
        <title>Fulvivirga sp. isolated from coastal sediment.</title>
        <authorList>
            <person name="Yu H."/>
        </authorList>
    </citation>
    <scope>NUCLEOTIDE SEQUENCE</scope>
    <source>
        <strain evidence="5">1062</strain>
    </source>
</reference>
<dbReference type="Proteomes" id="UP001139409">
    <property type="component" value="Unassembled WGS sequence"/>
</dbReference>
<evidence type="ECO:0000256" key="3">
    <source>
        <dbReference type="ARBA" id="ARBA00022679"/>
    </source>
</evidence>
<organism evidence="5 6">
    <name type="scientific">Fulvivirga sedimenti</name>
    <dbReference type="NCBI Taxonomy" id="2879465"/>
    <lineage>
        <taxon>Bacteria</taxon>
        <taxon>Pseudomonadati</taxon>
        <taxon>Bacteroidota</taxon>
        <taxon>Cytophagia</taxon>
        <taxon>Cytophagales</taxon>
        <taxon>Fulvivirgaceae</taxon>
        <taxon>Fulvivirga</taxon>
    </lineage>
</organism>
<dbReference type="PANTHER" id="PTHR32183">
    <property type="match status" value="1"/>
</dbReference>
<dbReference type="Gene3D" id="3.40.50.150">
    <property type="entry name" value="Vaccinia Virus protein VP39"/>
    <property type="match status" value="1"/>
</dbReference>
<sequence>METSSFTTENYWSERYRGNDIPWDTGGITTPIKEYIDHLHDRGLRLLIPGAGSGYEAEYCMQQGFENTFVIDISAEALQRLQDRCPEFPEEKLIHGDFFSYTGEFDLILEQTFFCALPPVLRSSYVAKMHELLVPGGHLAGVLFDDPLYDDHPPFGGNESVYRSYFFPTFEEKIMARCYNSIAPRRNRELFIELRKRKIIGGSTT</sequence>
<keyword evidence="1" id="KW-0597">Phosphoprotein</keyword>
<dbReference type="EMBL" id="JAIXNE010000001">
    <property type="protein sequence ID" value="MCA6073646.1"/>
    <property type="molecule type" value="Genomic_DNA"/>
</dbReference>
<protein>
    <submittedName>
        <fullName evidence="5">TPMT family class I SAM-dependent methyltransferase</fullName>
    </submittedName>
</protein>
<dbReference type="Pfam" id="PF05724">
    <property type="entry name" value="TPMT"/>
    <property type="match status" value="1"/>
</dbReference>
<dbReference type="AlphaFoldDB" id="A0A9X1HLQ9"/>
<dbReference type="SUPFAM" id="SSF53335">
    <property type="entry name" value="S-adenosyl-L-methionine-dependent methyltransferases"/>
    <property type="match status" value="1"/>
</dbReference>
<evidence type="ECO:0000256" key="4">
    <source>
        <dbReference type="ARBA" id="ARBA00022691"/>
    </source>
</evidence>
<evidence type="ECO:0000256" key="2">
    <source>
        <dbReference type="ARBA" id="ARBA00022603"/>
    </source>
</evidence>
<dbReference type="RefSeq" id="WP_225696757.1">
    <property type="nucleotide sequence ID" value="NZ_JAIXNE010000001.1"/>
</dbReference>
<dbReference type="PROSITE" id="PS51585">
    <property type="entry name" value="SAM_MT_TPMT"/>
    <property type="match status" value="1"/>
</dbReference>
<dbReference type="InterPro" id="IPR029063">
    <property type="entry name" value="SAM-dependent_MTases_sf"/>
</dbReference>
<keyword evidence="6" id="KW-1185">Reference proteome</keyword>
<evidence type="ECO:0000313" key="5">
    <source>
        <dbReference type="EMBL" id="MCA6073646.1"/>
    </source>
</evidence>
<proteinExistence type="predicted"/>
<evidence type="ECO:0000313" key="6">
    <source>
        <dbReference type="Proteomes" id="UP001139409"/>
    </source>
</evidence>
<name>A0A9X1HLQ9_9BACT</name>
<dbReference type="GO" id="GO:0008757">
    <property type="term" value="F:S-adenosylmethionine-dependent methyltransferase activity"/>
    <property type="evidence" value="ECO:0007669"/>
    <property type="project" value="InterPro"/>
</dbReference>
<gene>
    <name evidence="5" type="ORF">LDX50_02150</name>
</gene>
<dbReference type="GO" id="GO:0032259">
    <property type="term" value="P:methylation"/>
    <property type="evidence" value="ECO:0007669"/>
    <property type="project" value="UniProtKB-KW"/>
</dbReference>
<keyword evidence="2 5" id="KW-0489">Methyltransferase</keyword>
<dbReference type="PANTHER" id="PTHR32183:SF11">
    <property type="entry name" value="THIOL METHYLTRANSFERASE 2-RELATED"/>
    <property type="match status" value="1"/>
</dbReference>
<comment type="caution">
    <text evidence="5">The sequence shown here is derived from an EMBL/GenBank/DDBJ whole genome shotgun (WGS) entry which is preliminary data.</text>
</comment>
<evidence type="ECO:0000256" key="1">
    <source>
        <dbReference type="ARBA" id="ARBA00022553"/>
    </source>
</evidence>